<evidence type="ECO:0008006" key="4">
    <source>
        <dbReference type="Google" id="ProtNLM"/>
    </source>
</evidence>
<feature type="chain" id="PRO_5045731992" description="Lipoprotein" evidence="1">
    <location>
        <begin position="27"/>
        <end position="116"/>
    </location>
</feature>
<evidence type="ECO:0000256" key="1">
    <source>
        <dbReference type="SAM" id="SignalP"/>
    </source>
</evidence>
<keyword evidence="1" id="KW-0732">Signal</keyword>
<sequence length="116" mass="11812">MTAITSRPFLALTISCVLAGCAGTLAATSATASSAEVIECVSGGAGLALTVVTDKDRKTACATGRQVADAYAAQGFSEKLVTVSAGSEEWTCQEKQGGPNTYQECVNGMEMVHLSS</sequence>
<evidence type="ECO:0000313" key="3">
    <source>
        <dbReference type="Proteomes" id="UP001596058"/>
    </source>
</evidence>
<gene>
    <name evidence="2" type="ORF">ACFPZ3_33750</name>
</gene>
<protein>
    <recommendedName>
        <fullName evidence="4">Lipoprotein</fullName>
    </recommendedName>
</protein>
<proteinExistence type="predicted"/>
<comment type="caution">
    <text evidence="2">The sequence shown here is derived from an EMBL/GenBank/DDBJ whole genome shotgun (WGS) entry which is preliminary data.</text>
</comment>
<dbReference type="Proteomes" id="UP001596058">
    <property type="component" value="Unassembled WGS sequence"/>
</dbReference>
<keyword evidence="3" id="KW-1185">Reference proteome</keyword>
<dbReference type="EMBL" id="JBHSPA010000041">
    <property type="protein sequence ID" value="MFC5828859.1"/>
    <property type="molecule type" value="Genomic_DNA"/>
</dbReference>
<accession>A0ABW1CTJ9</accession>
<name>A0ABW1CTJ9_9ACTN</name>
<feature type="signal peptide" evidence="1">
    <location>
        <begin position="1"/>
        <end position="26"/>
    </location>
</feature>
<evidence type="ECO:0000313" key="2">
    <source>
        <dbReference type="EMBL" id="MFC5828859.1"/>
    </source>
</evidence>
<dbReference type="RefSeq" id="WP_379518353.1">
    <property type="nucleotide sequence ID" value="NZ_JBHSPA010000041.1"/>
</dbReference>
<reference evidence="3" key="1">
    <citation type="journal article" date="2019" name="Int. J. Syst. Evol. Microbiol.">
        <title>The Global Catalogue of Microorganisms (GCM) 10K type strain sequencing project: providing services to taxonomists for standard genome sequencing and annotation.</title>
        <authorList>
            <consortium name="The Broad Institute Genomics Platform"/>
            <consortium name="The Broad Institute Genome Sequencing Center for Infectious Disease"/>
            <person name="Wu L."/>
            <person name="Ma J."/>
        </authorList>
    </citation>
    <scope>NUCLEOTIDE SEQUENCE [LARGE SCALE GENOMIC DNA]</scope>
    <source>
        <strain evidence="3">CCUG 53903</strain>
    </source>
</reference>
<organism evidence="2 3">
    <name type="scientific">Nonomuraea insulae</name>
    <dbReference type="NCBI Taxonomy" id="1616787"/>
    <lineage>
        <taxon>Bacteria</taxon>
        <taxon>Bacillati</taxon>
        <taxon>Actinomycetota</taxon>
        <taxon>Actinomycetes</taxon>
        <taxon>Streptosporangiales</taxon>
        <taxon>Streptosporangiaceae</taxon>
        <taxon>Nonomuraea</taxon>
    </lineage>
</organism>
<dbReference type="PROSITE" id="PS51257">
    <property type="entry name" value="PROKAR_LIPOPROTEIN"/>
    <property type="match status" value="1"/>
</dbReference>